<evidence type="ECO:0000313" key="9">
    <source>
        <dbReference type="EMBL" id="KAK6156404.1"/>
    </source>
</evidence>
<keyword evidence="10" id="KW-1185">Reference proteome</keyword>
<feature type="transmembrane region" description="Helical" evidence="8">
    <location>
        <begin position="6"/>
        <end position="24"/>
    </location>
</feature>
<dbReference type="Proteomes" id="UP001318860">
    <property type="component" value="Unassembled WGS sequence"/>
</dbReference>
<keyword evidence="6 7" id="KW-0408">Iron</keyword>
<evidence type="ECO:0000256" key="2">
    <source>
        <dbReference type="ARBA" id="ARBA00010617"/>
    </source>
</evidence>
<dbReference type="Gene3D" id="1.10.630.10">
    <property type="entry name" value="Cytochrome P450"/>
    <property type="match status" value="2"/>
</dbReference>
<dbReference type="PANTHER" id="PTHR47955:SF8">
    <property type="entry name" value="CYTOCHROME P450 71D11-LIKE"/>
    <property type="match status" value="1"/>
</dbReference>
<sequence length="448" mass="51162">MEFELSTFIVLVSFFVFVFVLQKVRKPKLNLPPGPRKLPLIGNLHLFAGSEPVHVYLRDLANKYGPLMHLRLGEIDNVVVSSPEIAKEFLKTHDIIFASRPSLTSTEIGCYGNTDIGFAPYGDYWRQLRKICTQELLGAPRVQSLRPIREEESADLCKWIAHNQGKPINLIDKISQVNYDIMVRACLGKKSEEKSLFTKIVTDGLQNVSVFDIADVYPSIKFLLHLFTGLRKRVEKHHEQVDRIIGKIIDDRKRANEAKIDEGEKHEDLLNVLLKLQSGGSLEHPLTTDNIKAVLFYLKLVIKETLRFHPTLPLLLPRESRDPCQINGYDIPAKTRVLVNAWALGRDPNYWNDAESFKPERFLEKSVDFNASSLEYIPFGAGRRICPGTIYGPTIVELELAMLLYHFDWILPDGMKPEDVKMTELFGATSRRKHDLFVIPVVRRPLPV</sequence>
<proteinExistence type="inferred from homology"/>
<reference evidence="9 10" key="1">
    <citation type="journal article" date="2021" name="Comput. Struct. Biotechnol. J.">
        <title>De novo genome assembly of the potent medicinal plant Rehmannia glutinosa using nanopore technology.</title>
        <authorList>
            <person name="Ma L."/>
            <person name="Dong C."/>
            <person name="Song C."/>
            <person name="Wang X."/>
            <person name="Zheng X."/>
            <person name="Niu Y."/>
            <person name="Chen S."/>
            <person name="Feng W."/>
        </authorList>
    </citation>
    <scope>NUCLEOTIDE SEQUENCE [LARGE SCALE GENOMIC DNA]</scope>
    <source>
        <tissue evidence="9">Leaves</tissue>
    </source>
</reference>
<dbReference type="EMBL" id="JABTTQ020000005">
    <property type="protein sequence ID" value="KAK6156404.1"/>
    <property type="molecule type" value="Genomic_DNA"/>
</dbReference>
<keyword evidence="8" id="KW-0472">Membrane</keyword>
<keyword evidence="8" id="KW-0812">Transmembrane</keyword>
<keyword evidence="3 7" id="KW-0349">Heme</keyword>
<keyword evidence="8" id="KW-1133">Transmembrane helix</keyword>
<comment type="similarity">
    <text evidence="2 7">Belongs to the cytochrome P450 family.</text>
</comment>
<accession>A0ABR0XB93</accession>
<evidence type="ECO:0000256" key="7">
    <source>
        <dbReference type="RuleBase" id="RU000461"/>
    </source>
</evidence>
<dbReference type="InterPro" id="IPR017972">
    <property type="entry name" value="Cyt_P450_CS"/>
</dbReference>
<evidence type="ECO:0008006" key="11">
    <source>
        <dbReference type="Google" id="ProtNLM"/>
    </source>
</evidence>
<evidence type="ECO:0000256" key="1">
    <source>
        <dbReference type="ARBA" id="ARBA00004167"/>
    </source>
</evidence>
<dbReference type="InterPro" id="IPR001128">
    <property type="entry name" value="Cyt_P450"/>
</dbReference>
<dbReference type="PROSITE" id="PS00086">
    <property type="entry name" value="CYTOCHROME_P450"/>
    <property type="match status" value="1"/>
</dbReference>
<protein>
    <recommendedName>
        <fullName evidence="11">Cytochrome P450</fullName>
    </recommendedName>
</protein>
<evidence type="ECO:0000256" key="5">
    <source>
        <dbReference type="ARBA" id="ARBA00023002"/>
    </source>
</evidence>
<evidence type="ECO:0000256" key="3">
    <source>
        <dbReference type="ARBA" id="ARBA00022617"/>
    </source>
</evidence>
<dbReference type="Pfam" id="PF00067">
    <property type="entry name" value="p450"/>
    <property type="match status" value="2"/>
</dbReference>
<dbReference type="InterPro" id="IPR002401">
    <property type="entry name" value="Cyt_P450_E_grp-I"/>
</dbReference>
<keyword evidence="4 7" id="KW-0479">Metal-binding</keyword>
<evidence type="ECO:0000256" key="4">
    <source>
        <dbReference type="ARBA" id="ARBA00022723"/>
    </source>
</evidence>
<dbReference type="SUPFAM" id="SSF48264">
    <property type="entry name" value="Cytochrome P450"/>
    <property type="match status" value="1"/>
</dbReference>
<organism evidence="9 10">
    <name type="scientific">Rehmannia glutinosa</name>
    <name type="common">Chinese foxglove</name>
    <dbReference type="NCBI Taxonomy" id="99300"/>
    <lineage>
        <taxon>Eukaryota</taxon>
        <taxon>Viridiplantae</taxon>
        <taxon>Streptophyta</taxon>
        <taxon>Embryophyta</taxon>
        <taxon>Tracheophyta</taxon>
        <taxon>Spermatophyta</taxon>
        <taxon>Magnoliopsida</taxon>
        <taxon>eudicotyledons</taxon>
        <taxon>Gunneridae</taxon>
        <taxon>Pentapetalae</taxon>
        <taxon>asterids</taxon>
        <taxon>lamiids</taxon>
        <taxon>Lamiales</taxon>
        <taxon>Orobanchaceae</taxon>
        <taxon>Rehmannieae</taxon>
        <taxon>Rehmannia</taxon>
    </lineage>
</organism>
<keyword evidence="5 7" id="KW-0560">Oxidoreductase</keyword>
<evidence type="ECO:0000256" key="8">
    <source>
        <dbReference type="SAM" id="Phobius"/>
    </source>
</evidence>
<evidence type="ECO:0000313" key="10">
    <source>
        <dbReference type="Proteomes" id="UP001318860"/>
    </source>
</evidence>
<dbReference type="InterPro" id="IPR036396">
    <property type="entry name" value="Cyt_P450_sf"/>
</dbReference>
<name>A0ABR0XB93_REHGL</name>
<keyword evidence="7" id="KW-0503">Monooxygenase</keyword>
<dbReference type="PANTHER" id="PTHR47955">
    <property type="entry name" value="CYTOCHROME P450 FAMILY 71 PROTEIN"/>
    <property type="match status" value="1"/>
</dbReference>
<dbReference type="CDD" id="cd11072">
    <property type="entry name" value="CYP71-like"/>
    <property type="match status" value="1"/>
</dbReference>
<gene>
    <name evidence="9" type="ORF">DH2020_010652</name>
</gene>
<dbReference type="PRINTS" id="PR00463">
    <property type="entry name" value="EP450I"/>
</dbReference>
<comment type="subcellular location">
    <subcellularLocation>
        <location evidence="1">Membrane</location>
        <topology evidence="1">Single-pass membrane protein</topology>
    </subcellularLocation>
</comment>
<comment type="caution">
    <text evidence="9">The sequence shown here is derived from an EMBL/GenBank/DDBJ whole genome shotgun (WGS) entry which is preliminary data.</text>
</comment>
<evidence type="ECO:0000256" key="6">
    <source>
        <dbReference type="ARBA" id="ARBA00023004"/>
    </source>
</evidence>